<dbReference type="STRING" id="1908264.BKK54_06505"/>
<dbReference type="AlphaFoldDB" id="A0A1V3J5C6"/>
<dbReference type="Proteomes" id="UP000188481">
    <property type="component" value="Unassembled WGS sequence"/>
</dbReference>
<organism evidence="1 2">
    <name type="scientific">Rodentibacter genomosp. 1</name>
    <dbReference type="NCBI Taxonomy" id="1908264"/>
    <lineage>
        <taxon>Bacteria</taxon>
        <taxon>Pseudomonadati</taxon>
        <taxon>Pseudomonadota</taxon>
        <taxon>Gammaproteobacteria</taxon>
        <taxon>Pasteurellales</taxon>
        <taxon>Pasteurellaceae</taxon>
        <taxon>Rodentibacter</taxon>
    </lineage>
</organism>
<evidence type="ECO:0000313" key="1">
    <source>
        <dbReference type="EMBL" id="OOF50294.1"/>
    </source>
</evidence>
<name>A0A1V3J5C6_9PAST</name>
<evidence type="ECO:0000313" key="2">
    <source>
        <dbReference type="Proteomes" id="UP000188481"/>
    </source>
</evidence>
<sequence>MIYNVNINAICDFDTEAESEEDAKAYAIEILNEMAEQYGVDFKFRINYVIENEDDFGSEE</sequence>
<comment type="caution">
    <text evidence="1">The sequence shown here is derived from an EMBL/GenBank/DDBJ whole genome shotgun (WGS) entry which is preliminary data.</text>
</comment>
<gene>
    <name evidence="1" type="ORF">BKK54_06505</name>
</gene>
<accession>A0A1V3J5C6</accession>
<keyword evidence="2" id="KW-1185">Reference proteome</keyword>
<reference evidence="1 2" key="1">
    <citation type="submission" date="2016-10" db="EMBL/GenBank/DDBJ databases">
        <title>Rodentibacter gen. nov. and new species.</title>
        <authorList>
            <person name="Christensen H."/>
        </authorList>
    </citation>
    <scope>NUCLEOTIDE SEQUENCE [LARGE SCALE GENOMIC DNA]</scope>
    <source>
        <strain evidence="2">ppn416</strain>
    </source>
</reference>
<proteinExistence type="predicted"/>
<protein>
    <submittedName>
        <fullName evidence="1">Uncharacterized protein</fullName>
    </submittedName>
</protein>
<dbReference type="EMBL" id="MLHN01000010">
    <property type="protein sequence ID" value="OOF50294.1"/>
    <property type="molecule type" value="Genomic_DNA"/>
</dbReference>